<evidence type="ECO:0000313" key="2">
    <source>
        <dbReference type="EMBL" id="TWV99134.1"/>
    </source>
</evidence>
<proteinExistence type="predicted"/>
<accession>A0A5C6LNT0</accession>
<dbReference type="GO" id="GO:0003677">
    <property type="term" value="F:DNA binding"/>
    <property type="evidence" value="ECO:0007669"/>
    <property type="project" value="InterPro"/>
</dbReference>
<organism evidence="2 3">
    <name type="scientific">Chitinophaga pinensis</name>
    <dbReference type="NCBI Taxonomy" id="79329"/>
    <lineage>
        <taxon>Bacteria</taxon>
        <taxon>Pseudomonadati</taxon>
        <taxon>Bacteroidota</taxon>
        <taxon>Chitinophagia</taxon>
        <taxon>Chitinophagales</taxon>
        <taxon>Chitinophagaceae</taxon>
        <taxon>Chitinophaga</taxon>
    </lineage>
</organism>
<dbReference type="GO" id="GO:0006355">
    <property type="term" value="P:regulation of DNA-templated transcription"/>
    <property type="evidence" value="ECO:0007669"/>
    <property type="project" value="InterPro"/>
</dbReference>
<protein>
    <submittedName>
        <fullName evidence="2">MerR family transcriptional regulator</fullName>
    </submittedName>
</protein>
<dbReference type="Proteomes" id="UP000318815">
    <property type="component" value="Unassembled WGS sequence"/>
</dbReference>
<evidence type="ECO:0000313" key="3">
    <source>
        <dbReference type="Proteomes" id="UP000318815"/>
    </source>
</evidence>
<dbReference type="InterPro" id="IPR000551">
    <property type="entry name" value="MerR-type_HTH_dom"/>
</dbReference>
<sequence>MASENYSIKDLERLSGIKAHTLRIWENAMVSSNRAERILISVTTVTTNLKRS</sequence>
<dbReference type="AlphaFoldDB" id="A0A5C6LNT0"/>
<gene>
    <name evidence="2" type="ORF">FEF09_17830</name>
</gene>
<feature type="domain" description="HTH merR-type" evidence="1">
    <location>
        <begin position="6"/>
        <end position="28"/>
    </location>
</feature>
<keyword evidence="3" id="KW-1185">Reference proteome</keyword>
<name>A0A5C6LNT0_9BACT</name>
<dbReference type="EMBL" id="VOHS01000018">
    <property type="protein sequence ID" value="TWV99134.1"/>
    <property type="molecule type" value="Genomic_DNA"/>
</dbReference>
<dbReference type="Gene3D" id="1.10.1660.10">
    <property type="match status" value="1"/>
</dbReference>
<comment type="caution">
    <text evidence="2">The sequence shown here is derived from an EMBL/GenBank/DDBJ whole genome shotgun (WGS) entry which is preliminary data.</text>
</comment>
<dbReference type="OrthoDB" id="9800334at2"/>
<dbReference type="Pfam" id="PF13411">
    <property type="entry name" value="MerR_1"/>
    <property type="match status" value="1"/>
</dbReference>
<reference evidence="2 3" key="1">
    <citation type="submission" date="2019-08" db="EMBL/GenBank/DDBJ databases">
        <title>Whole genome sequencing of chitin degrading bacteria Chitinophaga pinensis YS16.</title>
        <authorList>
            <person name="Singh R.P."/>
            <person name="Manchanda G."/>
            <person name="Maurya I.K."/>
            <person name="Joshi N.K."/>
            <person name="Srivastava A.K."/>
        </authorList>
    </citation>
    <scope>NUCLEOTIDE SEQUENCE [LARGE SCALE GENOMIC DNA]</scope>
    <source>
        <strain evidence="2 3">YS-16</strain>
    </source>
</reference>
<evidence type="ECO:0000259" key="1">
    <source>
        <dbReference type="Pfam" id="PF13411"/>
    </source>
</evidence>